<dbReference type="EMBL" id="OW240918">
    <property type="protein sequence ID" value="CAH2306949.1"/>
    <property type="molecule type" value="Genomic_DNA"/>
</dbReference>
<name>A0AAD1SP41_PELCU</name>
<dbReference type="Proteomes" id="UP001295444">
    <property type="component" value="Chromosome 07"/>
</dbReference>
<keyword evidence="2" id="KW-1185">Reference proteome</keyword>
<organism evidence="1 2">
    <name type="scientific">Pelobates cultripes</name>
    <name type="common">Western spadefoot toad</name>
    <dbReference type="NCBI Taxonomy" id="61616"/>
    <lineage>
        <taxon>Eukaryota</taxon>
        <taxon>Metazoa</taxon>
        <taxon>Chordata</taxon>
        <taxon>Craniata</taxon>
        <taxon>Vertebrata</taxon>
        <taxon>Euteleostomi</taxon>
        <taxon>Amphibia</taxon>
        <taxon>Batrachia</taxon>
        <taxon>Anura</taxon>
        <taxon>Pelobatoidea</taxon>
        <taxon>Pelobatidae</taxon>
        <taxon>Pelobates</taxon>
    </lineage>
</organism>
<gene>
    <name evidence="1" type="ORF">PECUL_23A038126</name>
</gene>
<reference evidence="1" key="1">
    <citation type="submission" date="2022-03" db="EMBL/GenBank/DDBJ databases">
        <authorList>
            <person name="Alioto T."/>
            <person name="Alioto T."/>
            <person name="Gomez Garrido J."/>
        </authorList>
    </citation>
    <scope>NUCLEOTIDE SEQUENCE</scope>
</reference>
<evidence type="ECO:0000313" key="1">
    <source>
        <dbReference type="EMBL" id="CAH2306949.1"/>
    </source>
</evidence>
<accession>A0AAD1SP41</accession>
<protein>
    <submittedName>
        <fullName evidence="1">Uncharacterized protein</fullName>
    </submittedName>
</protein>
<evidence type="ECO:0000313" key="2">
    <source>
        <dbReference type="Proteomes" id="UP001295444"/>
    </source>
</evidence>
<proteinExistence type="predicted"/>
<dbReference type="AlphaFoldDB" id="A0AAD1SP41"/>
<feature type="non-terminal residue" evidence="1">
    <location>
        <position position="76"/>
    </location>
</feature>
<sequence length="76" mass="8725">MRRMITILSFFTSCMNGERNILDRSKSATGRMCHLHSRESFKADSLYHTMHDSFLSEGDGLFLDTHGSPIFDPRTI</sequence>